<feature type="compositionally biased region" description="Basic and acidic residues" evidence="4">
    <location>
        <begin position="75"/>
        <end position="87"/>
    </location>
</feature>
<feature type="compositionally biased region" description="Low complexity" evidence="4">
    <location>
        <begin position="9"/>
        <end position="28"/>
    </location>
</feature>
<keyword evidence="6" id="KW-0966">Cell projection</keyword>
<dbReference type="InterPro" id="IPR038610">
    <property type="entry name" value="FliK-like_C_sf"/>
</dbReference>
<gene>
    <name evidence="6" type="ORF">ABK905_16675</name>
</gene>
<reference evidence="6" key="1">
    <citation type="submission" date="2024-06" db="EMBL/GenBank/DDBJ databases">
        <authorList>
            <person name="Coelho C."/>
            <person name="Bento M."/>
            <person name="Garcia E."/>
            <person name="Camelo A."/>
            <person name="Brandao I."/>
            <person name="Espirito Santo C."/>
            <person name="Trovao J."/>
            <person name="Verissimo A."/>
            <person name="Costa J."/>
            <person name="Tiago I."/>
        </authorList>
    </citation>
    <scope>NUCLEOTIDE SEQUENCE</scope>
    <source>
        <strain evidence="6">KWT182</strain>
    </source>
</reference>
<feature type="region of interest" description="Disordered" evidence="4">
    <location>
        <begin position="288"/>
        <end position="326"/>
    </location>
</feature>
<feature type="compositionally biased region" description="Polar residues" evidence="4">
    <location>
        <begin position="503"/>
        <end position="515"/>
    </location>
</feature>
<dbReference type="GO" id="GO:0044780">
    <property type="term" value="P:bacterial-type flagellum assembly"/>
    <property type="evidence" value="ECO:0007669"/>
    <property type="project" value="InterPro"/>
</dbReference>
<evidence type="ECO:0000259" key="5">
    <source>
        <dbReference type="Pfam" id="PF02120"/>
    </source>
</evidence>
<evidence type="ECO:0000313" key="6">
    <source>
        <dbReference type="EMBL" id="XBS68367.1"/>
    </source>
</evidence>
<evidence type="ECO:0000256" key="1">
    <source>
        <dbReference type="ARBA" id="ARBA00003944"/>
    </source>
</evidence>
<name>A0AAU7Q6J4_9GAMM</name>
<dbReference type="Gene3D" id="3.30.750.140">
    <property type="match status" value="1"/>
</dbReference>
<keyword evidence="3" id="KW-1005">Bacterial flagellum biogenesis</keyword>
<dbReference type="CDD" id="cd17470">
    <property type="entry name" value="T3SS_Flik_C"/>
    <property type="match status" value="1"/>
</dbReference>
<feature type="region of interest" description="Disordered" evidence="4">
    <location>
        <begin position="502"/>
        <end position="524"/>
    </location>
</feature>
<feature type="compositionally biased region" description="Polar residues" evidence="4">
    <location>
        <begin position="461"/>
        <end position="471"/>
    </location>
</feature>
<protein>
    <submittedName>
        <fullName evidence="6">Flagellar hook-length control protein FliK</fullName>
    </submittedName>
</protein>
<keyword evidence="6" id="KW-0969">Cilium</keyword>
<organism evidence="6">
    <name type="scientific">Acerihabitans sp. KWT182</name>
    <dbReference type="NCBI Taxonomy" id="3157919"/>
    <lineage>
        <taxon>Bacteria</taxon>
        <taxon>Pseudomonadati</taxon>
        <taxon>Pseudomonadota</taxon>
        <taxon>Gammaproteobacteria</taxon>
        <taxon>Enterobacterales</taxon>
        <taxon>Pectobacteriaceae</taxon>
        <taxon>Acerihabitans</taxon>
    </lineage>
</organism>
<dbReference type="InterPro" id="IPR021136">
    <property type="entry name" value="Flagellar_hook_control-like_C"/>
</dbReference>
<accession>A0AAU7Q6J4</accession>
<dbReference type="AlphaFoldDB" id="A0AAU7Q6J4"/>
<evidence type="ECO:0000256" key="3">
    <source>
        <dbReference type="ARBA" id="ARBA00022795"/>
    </source>
</evidence>
<feature type="region of interest" description="Disordered" evidence="4">
    <location>
        <begin position="461"/>
        <end position="490"/>
    </location>
</feature>
<dbReference type="PRINTS" id="PR01007">
    <property type="entry name" value="FLGHOOKFLIK"/>
</dbReference>
<feature type="region of interest" description="Disordered" evidence="4">
    <location>
        <begin position="339"/>
        <end position="369"/>
    </location>
</feature>
<proteinExistence type="inferred from homology"/>
<feature type="compositionally biased region" description="Low complexity" evidence="4">
    <location>
        <begin position="111"/>
        <end position="124"/>
    </location>
</feature>
<feature type="compositionally biased region" description="Polar residues" evidence="4">
    <location>
        <begin position="308"/>
        <end position="326"/>
    </location>
</feature>
<evidence type="ECO:0000256" key="4">
    <source>
        <dbReference type="SAM" id="MobiDB-lite"/>
    </source>
</evidence>
<dbReference type="EMBL" id="CP157947">
    <property type="protein sequence ID" value="XBS68367.1"/>
    <property type="molecule type" value="Genomic_DNA"/>
</dbReference>
<feature type="region of interest" description="Disordered" evidence="4">
    <location>
        <begin position="1"/>
        <end position="124"/>
    </location>
</feature>
<comment type="function">
    <text evidence="1">Controls the length of the flagellar hook.</text>
</comment>
<evidence type="ECO:0000256" key="2">
    <source>
        <dbReference type="ARBA" id="ARBA00009149"/>
    </source>
</evidence>
<sequence>MITLPSEITSTSGAATAGATASTADTGDQGFSALFNSKVAERQQQQSADNDTATSTDGNGAATQTAVDASVQRQVDSKQQRADKNDDSGGDAPASTTTLTGAEAKDRKAAKTTAGAAAQKDADPALDTDAAQTLMALLAQTNPAALPAAGALTAGQALTAGANDVSSLAGTAAGLLTADAATNGSALSATPGQTLADGTGATDASMGALRNEADNQAVNAANSAANSVANSVANSALNGTQTSAATAAENTAARQQSAAKATVPAAVTAAVKKSATVMNLESLDANAPSAAADNQGQPASTDGAAAQATVTPALSGQSEPLQSFSGSNDTVITLKKTGDIQTDSGSSQPVATPTVTPTLSAAGANTSTPTPASALISAQLGSDEWQQAIGQQVVMYSRDGQQNAELRLHPDSLGTVQISMQVDTNNVMQIHLASGHSQVRSALEDALPQLRDSLAQSGISLGQSSVGSDATPNWGGNGQNASGGDARGSGEIFSINATAAPADNTTIQTPSSATGRTAGVDTFV</sequence>
<dbReference type="GO" id="GO:0009424">
    <property type="term" value="C:bacterial-type flagellum hook"/>
    <property type="evidence" value="ECO:0007669"/>
    <property type="project" value="InterPro"/>
</dbReference>
<dbReference type="PANTHER" id="PTHR37533">
    <property type="entry name" value="FLAGELLAR HOOK-LENGTH CONTROL PROTEIN"/>
    <property type="match status" value="1"/>
</dbReference>
<comment type="similarity">
    <text evidence="2">Belongs to the FliK family.</text>
</comment>
<dbReference type="InterPro" id="IPR001635">
    <property type="entry name" value="Flag_hook_Flik"/>
</dbReference>
<feature type="domain" description="Flagellar hook-length control protein-like C-terminal" evidence="5">
    <location>
        <begin position="391"/>
        <end position="472"/>
    </location>
</feature>
<dbReference type="PANTHER" id="PTHR37533:SF2">
    <property type="entry name" value="FLAGELLAR HOOK-LENGTH CONTROL PROTEIN"/>
    <property type="match status" value="1"/>
</dbReference>
<dbReference type="InterPro" id="IPR052563">
    <property type="entry name" value="FliK"/>
</dbReference>
<keyword evidence="6" id="KW-0282">Flagellum</keyword>
<feature type="compositionally biased region" description="Polar residues" evidence="4">
    <location>
        <begin position="42"/>
        <end position="74"/>
    </location>
</feature>
<dbReference type="Pfam" id="PF02120">
    <property type="entry name" value="Flg_hook"/>
    <property type="match status" value="1"/>
</dbReference>